<evidence type="ECO:0000259" key="3">
    <source>
        <dbReference type="Pfam" id="PF09851"/>
    </source>
</evidence>
<name>L9ZGW8_9EURY</name>
<organism evidence="4 5">
    <name type="scientific">Natrialba taiwanensis DSM 12281</name>
    <dbReference type="NCBI Taxonomy" id="1230458"/>
    <lineage>
        <taxon>Archaea</taxon>
        <taxon>Methanobacteriati</taxon>
        <taxon>Methanobacteriota</taxon>
        <taxon>Stenosarchaea group</taxon>
        <taxon>Halobacteria</taxon>
        <taxon>Halobacteriales</taxon>
        <taxon>Natrialbaceae</taxon>
        <taxon>Natrialba</taxon>
    </lineage>
</organism>
<protein>
    <recommendedName>
        <fullName evidence="3">SHOCT domain-containing protein</fullName>
    </recommendedName>
</protein>
<dbReference type="Proteomes" id="UP000011648">
    <property type="component" value="Unassembled WGS sequence"/>
</dbReference>
<keyword evidence="2" id="KW-1133">Transmembrane helix</keyword>
<feature type="domain" description="SHOCT" evidence="3">
    <location>
        <begin position="100"/>
        <end position="127"/>
    </location>
</feature>
<feature type="compositionally biased region" description="Basic and acidic residues" evidence="1">
    <location>
        <begin position="73"/>
        <end position="90"/>
    </location>
</feature>
<gene>
    <name evidence="4" type="ORF">C484_19662</name>
</gene>
<evidence type="ECO:0000313" key="4">
    <source>
        <dbReference type="EMBL" id="ELY85569.1"/>
    </source>
</evidence>
<dbReference type="OrthoDB" id="53394at2157"/>
<feature type="transmembrane region" description="Helical" evidence="2">
    <location>
        <begin position="49"/>
        <end position="69"/>
    </location>
</feature>
<dbReference type="EMBL" id="AOIL01000067">
    <property type="protein sequence ID" value="ELY85569.1"/>
    <property type="molecule type" value="Genomic_DNA"/>
</dbReference>
<dbReference type="AlphaFoldDB" id="L9ZGW8"/>
<dbReference type="Pfam" id="PF09851">
    <property type="entry name" value="SHOCT"/>
    <property type="match status" value="1"/>
</dbReference>
<comment type="caution">
    <text evidence="4">The sequence shown here is derived from an EMBL/GenBank/DDBJ whole genome shotgun (WGS) entry which is preliminary data.</text>
</comment>
<feature type="transmembrane region" description="Helical" evidence="2">
    <location>
        <begin position="20"/>
        <end position="43"/>
    </location>
</feature>
<sequence>MGNRSGRGAERAPETGSRGYGYSLPEIFAITFVLADVIVIAVALFAGPLYAVVLTVLLVASAFLVWFLARQASKQDREAEIGRSADRETSEDADSPAGTDPVTTLQRRYAEGELTEAEFERRLDRVLDANERAADADVDTADLELERSS</sequence>
<dbReference type="RefSeq" id="WP_006827523.1">
    <property type="nucleotide sequence ID" value="NZ_AOIL01000067.1"/>
</dbReference>
<dbReference type="PATRIC" id="fig|1230458.4.peg.3955"/>
<proteinExistence type="predicted"/>
<evidence type="ECO:0000313" key="5">
    <source>
        <dbReference type="Proteomes" id="UP000011648"/>
    </source>
</evidence>
<dbReference type="InterPro" id="IPR018649">
    <property type="entry name" value="SHOCT"/>
</dbReference>
<accession>L9ZGW8</accession>
<keyword evidence="2" id="KW-0812">Transmembrane</keyword>
<keyword evidence="5" id="KW-1185">Reference proteome</keyword>
<keyword evidence="2" id="KW-0472">Membrane</keyword>
<evidence type="ECO:0000256" key="1">
    <source>
        <dbReference type="SAM" id="MobiDB-lite"/>
    </source>
</evidence>
<evidence type="ECO:0000256" key="2">
    <source>
        <dbReference type="SAM" id="Phobius"/>
    </source>
</evidence>
<dbReference type="STRING" id="1230458.C484_19662"/>
<feature type="region of interest" description="Disordered" evidence="1">
    <location>
        <begin position="73"/>
        <end position="105"/>
    </location>
</feature>
<reference evidence="4 5" key="1">
    <citation type="journal article" date="2014" name="PLoS Genet.">
        <title>Phylogenetically driven sequencing of extremely halophilic archaea reveals strategies for static and dynamic osmo-response.</title>
        <authorList>
            <person name="Becker E.A."/>
            <person name="Seitzer P.M."/>
            <person name="Tritt A."/>
            <person name="Larsen D."/>
            <person name="Krusor M."/>
            <person name="Yao A.I."/>
            <person name="Wu D."/>
            <person name="Madern D."/>
            <person name="Eisen J.A."/>
            <person name="Darling A.E."/>
            <person name="Facciotti M.T."/>
        </authorList>
    </citation>
    <scope>NUCLEOTIDE SEQUENCE [LARGE SCALE GENOMIC DNA]</scope>
    <source>
        <strain evidence="4 5">DSM 12281</strain>
    </source>
</reference>